<keyword evidence="1" id="KW-0732">Signal</keyword>
<organism evidence="2 3">
    <name type="scientific">Acrobeloides nanus</name>
    <dbReference type="NCBI Taxonomy" id="290746"/>
    <lineage>
        <taxon>Eukaryota</taxon>
        <taxon>Metazoa</taxon>
        <taxon>Ecdysozoa</taxon>
        <taxon>Nematoda</taxon>
        <taxon>Chromadorea</taxon>
        <taxon>Rhabditida</taxon>
        <taxon>Tylenchina</taxon>
        <taxon>Cephalobomorpha</taxon>
        <taxon>Cephaloboidea</taxon>
        <taxon>Cephalobidae</taxon>
        <taxon>Acrobeloides</taxon>
    </lineage>
</organism>
<protein>
    <submittedName>
        <fullName evidence="3">Uncharacterized protein</fullName>
    </submittedName>
</protein>
<dbReference type="Proteomes" id="UP000887540">
    <property type="component" value="Unplaced"/>
</dbReference>
<feature type="chain" id="PRO_5038102045" evidence="1">
    <location>
        <begin position="20"/>
        <end position="77"/>
    </location>
</feature>
<reference evidence="3" key="1">
    <citation type="submission" date="2022-11" db="UniProtKB">
        <authorList>
            <consortium name="WormBaseParasite"/>
        </authorList>
    </citation>
    <scope>IDENTIFICATION</scope>
</reference>
<evidence type="ECO:0000313" key="3">
    <source>
        <dbReference type="WBParaSite" id="ACRNAN_Path_1230.g4797.t1"/>
    </source>
</evidence>
<accession>A0A914BXJ4</accession>
<feature type="signal peptide" evidence="1">
    <location>
        <begin position="1"/>
        <end position="19"/>
    </location>
</feature>
<dbReference type="WBParaSite" id="ACRNAN_Path_1230.g4797.t1">
    <property type="protein sequence ID" value="ACRNAN_Path_1230.g4797.t1"/>
    <property type="gene ID" value="ACRNAN_Path_1230.g4797"/>
</dbReference>
<name>A0A914BXJ4_9BILA</name>
<dbReference type="AlphaFoldDB" id="A0A914BXJ4"/>
<sequence>MKYLIVFVLVISIFIYASAELDAKKVEIDSKKLVKLFGGRRLKECNPSNESDCLKGFKCCAWRRIYQCFPEHCPEMI</sequence>
<proteinExistence type="predicted"/>
<evidence type="ECO:0000256" key="1">
    <source>
        <dbReference type="SAM" id="SignalP"/>
    </source>
</evidence>
<keyword evidence="2" id="KW-1185">Reference proteome</keyword>
<evidence type="ECO:0000313" key="2">
    <source>
        <dbReference type="Proteomes" id="UP000887540"/>
    </source>
</evidence>